<evidence type="ECO:0000256" key="7">
    <source>
        <dbReference type="ARBA" id="ARBA00031257"/>
    </source>
</evidence>
<evidence type="ECO:0000256" key="8">
    <source>
        <dbReference type="RuleBase" id="RU364141"/>
    </source>
</evidence>
<evidence type="ECO:0000256" key="2">
    <source>
        <dbReference type="ARBA" id="ARBA00009626"/>
    </source>
</evidence>
<protein>
    <recommendedName>
        <fullName evidence="3 8">Mediator of RNA polymerase II transcription subunit 4</fullName>
    </recommendedName>
    <alternativeName>
        <fullName evidence="7 8">Mediator complex subunit 4</fullName>
    </alternativeName>
</protein>
<comment type="subcellular location">
    <subcellularLocation>
        <location evidence="1 8">Nucleus</location>
    </subcellularLocation>
</comment>
<keyword evidence="10" id="KW-1185">Reference proteome</keyword>
<dbReference type="AlphaFoldDB" id="A0A7E4WBV9"/>
<evidence type="ECO:0000256" key="9">
    <source>
        <dbReference type="SAM" id="MobiDB-lite"/>
    </source>
</evidence>
<sequence length="263" mass="29260">MNENYGGVGLKQDLVDISLDIDALLNQITTNFVDCAKKRTVDDNLAQLTGLFCNKSDTFRKMVRQVNTDFAEEEKIAKLQETLADRDRVLTEKCEVISRGFEEMSSSIFKGKKAYNTTQKQIENSADPDQIIRYAYLISKNYSVAAPHFWQQGDPMRPFPTDMQFRFSALMANPGLNGPSDLHDDASTSDEEVEDADDSKDGIKRQNEVKDDEFMDDSEDSSSPTPSSDHDEPESSAIANKAPSSGYNVGVMSSDEDSSDSDD</sequence>
<dbReference type="Proteomes" id="UP000492821">
    <property type="component" value="Unassembled WGS sequence"/>
</dbReference>
<feature type="region of interest" description="Disordered" evidence="9">
    <location>
        <begin position="171"/>
        <end position="263"/>
    </location>
</feature>
<reference evidence="10" key="1">
    <citation type="journal article" date="2013" name="Genetics">
        <title>The draft genome and transcriptome of Panagrellus redivivus are shaped by the harsh demands of a free-living lifestyle.</title>
        <authorList>
            <person name="Srinivasan J."/>
            <person name="Dillman A.R."/>
            <person name="Macchietto M.G."/>
            <person name="Heikkinen L."/>
            <person name="Lakso M."/>
            <person name="Fracchia K.M."/>
            <person name="Antoshechkin I."/>
            <person name="Mortazavi A."/>
            <person name="Wong G."/>
            <person name="Sternberg P.W."/>
        </authorList>
    </citation>
    <scope>NUCLEOTIDE SEQUENCE [LARGE SCALE GENOMIC DNA]</scope>
    <source>
        <strain evidence="10">MT8872</strain>
    </source>
</reference>
<evidence type="ECO:0000256" key="6">
    <source>
        <dbReference type="ARBA" id="ARBA00023242"/>
    </source>
</evidence>
<dbReference type="GO" id="GO:0016592">
    <property type="term" value="C:mediator complex"/>
    <property type="evidence" value="ECO:0007669"/>
    <property type="project" value="InterPro"/>
</dbReference>
<evidence type="ECO:0000313" key="11">
    <source>
        <dbReference type="WBParaSite" id="Pan_g941.t1"/>
    </source>
</evidence>
<comment type="function">
    <text evidence="8">Component of the Mediator complex, a coactivator involved in the regulated transcription of nearly all RNA polymerase II-dependent genes. Mediator functions as a bridge to convey information from gene-specific regulatory proteins to the basal RNA polymerase II transcription machinery. Mediator is recruited to promoters by direct interactions with regulatory proteins and serves as a scaffold for the assembly of a functional preinitiation complex with RNA polymerase II and the general transcription factors.</text>
</comment>
<keyword evidence="5 8" id="KW-0804">Transcription</keyword>
<feature type="compositionally biased region" description="Acidic residues" evidence="9">
    <location>
        <begin position="210"/>
        <end position="220"/>
    </location>
</feature>
<keyword evidence="8" id="KW-0010">Activator</keyword>
<evidence type="ECO:0000256" key="1">
    <source>
        <dbReference type="ARBA" id="ARBA00004123"/>
    </source>
</evidence>
<proteinExistence type="inferred from homology"/>
<evidence type="ECO:0000256" key="5">
    <source>
        <dbReference type="ARBA" id="ARBA00023163"/>
    </source>
</evidence>
<dbReference type="GO" id="GO:0070847">
    <property type="term" value="C:core mediator complex"/>
    <property type="evidence" value="ECO:0007669"/>
    <property type="project" value="TreeGrafter"/>
</dbReference>
<evidence type="ECO:0000256" key="4">
    <source>
        <dbReference type="ARBA" id="ARBA00023015"/>
    </source>
</evidence>
<keyword evidence="6 8" id="KW-0539">Nucleus</keyword>
<organism evidence="10 11">
    <name type="scientific">Panagrellus redivivus</name>
    <name type="common">Microworm</name>
    <dbReference type="NCBI Taxonomy" id="6233"/>
    <lineage>
        <taxon>Eukaryota</taxon>
        <taxon>Metazoa</taxon>
        <taxon>Ecdysozoa</taxon>
        <taxon>Nematoda</taxon>
        <taxon>Chromadorea</taxon>
        <taxon>Rhabditida</taxon>
        <taxon>Tylenchina</taxon>
        <taxon>Panagrolaimomorpha</taxon>
        <taxon>Panagrolaimoidea</taxon>
        <taxon>Panagrolaimidae</taxon>
        <taxon>Panagrellus</taxon>
    </lineage>
</organism>
<evidence type="ECO:0000313" key="10">
    <source>
        <dbReference type="Proteomes" id="UP000492821"/>
    </source>
</evidence>
<feature type="compositionally biased region" description="Basic and acidic residues" evidence="9">
    <location>
        <begin position="199"/>
        <end position="209"/>
    </location>
</feature>
<accession>A0A7E4WBV9</accession>
<reference evidence="11" key="2">
    <citation type="submission" date="2020-10" db="UniProtKB">
        <authorList>
            <consortium name="WormBaseParasite"/>
        </authorList>
    </citation>
    <scope>IDENTIFICATION</scope>
</reference>
<dbReference type="GO" id="GO:0003712">
    <property type="term" value="F:transcription coregulator activity"/>
    <property type="evidence" value="ECO:0007669"/>
    <property type="project" value="InterPro"/>
</dbReference>
<gene>
    <name evidence="8" type="primary">MED4</name>
</gene>
<evidence type="ECO:0000256" key="3">
    <source>
        <dbReference type="ARBA" id="ARBA00020629"/>
    </source>
</evidence>
<feature type="compositionally biased region" description="Acidic residues" evidence="9">
    <location>
        <begin position="187"/>
        <end position="198"/>
    </location>
</feature>
<comment type="subunit">
    <text evidence="8">Component of the Mediator complex.</text>
</comment>
<dbReference type="WBParaSite" id="Pan_g941.t1">
    <property type="protein sequence ID" value="Pan_g941.t1"/>
    <property type="gene ID" value="Pan_g941"/>
</dbReference>
<feature type="compositionally biased region" description="Acidic residues" evidence="9">
    <location>
        <begin position="254"/>
        <end position="263"/>
    </location>
</feature>
<name>A0A7E4WBV9_PANRE</name>
<dbReference type="GO" id="GO:0006357">
    <property type="term" value="P:regulation of transcription by RNA polymerase II"/>
    <property type="evidence" value="ECO:0007669"/>
    <property type="project" value="InterPro"/>
</dbReference>
<dbReference type="PANTHER" id="PTHR13208">
    <property type="entry name" value="MEDIATOR OF RNA POLYMERASE II TRANSCRIPTION SUBUNIT 4"/>
    <property type="match status" value="1"/>
</dbReference>
<dbReference type="InterPro" id="IPR019258">
    <property type="entry name" value="Mediator_Med4"/>
</dbReference>
<dbReference type="PANTHER" id="PTHR13208:SF2">
    <property type="entry name" value="MEDIATOR OF RNA POLYMERASE II TRANSCRIPTION SUBUNIT 4"/>
    <property type="match status" value="1"/>
</dbReference>
<comment type="similarity">
    <text evidence="2 8">Belongs to the Mediator complex subunit 4 family.</text>
</comment>
<keyword evidence="4 8" id="KW-0805">Transcription regulation</keyword>
<dbReference type="Pfam" id="PF10018">
    <property type="entry name" value="Med4"/>
    <property type="match status" value="1"/>
</dbReference>